<protein>
    <submittedName>
        <fullName evidence="2">Alpha/beta fold hydrolase</fullName>
    </submittedName>
</protein>
<dbReference type="AlphaFoldDB" id="A0A7X2P4I6"/>
<dbReference type="Proteomes" id="UP000440513">
    <property type="component" value="Unassembled WGS sequence"/>
</dbReference>
<dbReference type="Gene3D" id="3.40.50.1820">
    <property type="entry name" value="alpha/beta hydrolase"/>
    <property type="match status" value="1"/>
</dbReference>
<sequence length="319" mass="35806">MKKNVQRLLTISILTSMTGAGIFAINKLINASAVIRNALHNKSQYFYDWKFGRIHYTIEGSGSPLLLLHDLSPASSSVEWKFLKKQLAKDHTVYCMDLLGCGCSDRPKITYTNFLYVQLITDFIKAVIKQPTDVLTSGLSGSFAVMACKNDSSIIRRIMMINPEDLAVLNQIPDRQSKASKFLLELPLIGTLVYNILNSRPNIDLAFTEKYLHNPFHVDTELEDLYYESSHLENGAGKYLLASITGKYIYCNISHALKTIDNSIYILEGDSEPRARESVALYTSINPAIESEMIKSTKHLPQIEAPEQVLEAVNIFFAS</sequence>
<dbReference type="InterPro" id="IPR029058">
    <property type="entry name" value="AB_hydrolase_fold"/>
</dbReference>
<keyword evidence="3" id="KW-1185">Reference proteome</keyword>
<dbReference type="Pfam" id="PF12697">
    <property type="entry name" value="Abhydrolase_6"/>
    <property type="match status" value="1"/>
</dbReference>
<feature type="domain" description="AB hydrolase-1" evidence="1">
    <location>
        <begin position="65"/>
        <end position="312"/>
    </location>
</feature>
<dbReference type="RefSeq" id="WP_022171411.1">
    <property type="nucleotide sequence ID" value="NZ_JBQHQP010000023.1"/>
</dbReference>
<reference evidence="2 3" key="1">
    <citation type="submission" date="2019-08" db="EMBL/GenBank/DDBJ databases">
        <title>In-depth cultivation of the pig gut microbiome towards novel bacterial diversity and tailored functional studies.</title>
        <authorList>
            <person name="Wylensek D."/>
            <person name="Hitch T.C.A."/>
            <person name="Clavel T."/>
        </authorList>
    </citation>
    <scope>NUCLEOTIDE SEQUENCE [LARGE SCALE GENOMIC DNA]</scope>
    <source>
        <strain evidence="2 3">BSM-380-WT-5A</strain>
    </source>
</reference>
<dbReference type="SUPFAM" id="SSF53474">
    <property type="entry name" value="alpha/beta-Hydrolases"/>
    <property type="match status" value="1"/>
</dbReference>
<accession>A0A7X2P4I6</accession>
<dbReference type="GO" id="GO:0016787">
    <property type="term" value="F:hydrolase activity"/>
    <property type="evidence" value="ECO:0007669"/>
    <property type="project" value="UniProtKB-KW"/>
</dbReference>
<gene>
    <name evidence="2" type="ORF">FYJ57_11640</name>
</gene>
<organism evidence="2 3">
    <name type="scientific">Oliverpabstia intestinalis</name>
    <dbReference type="NCBI Taxonomy" id="2606633"/>
    <lineage>
        <taxon>Bacteria</taxon>
        <taxon>Bacillati</taxon>
        <taxon>Bacillota</taxon>
        <taxon>Clostridia</taxon>
        <taxon>Lachnospirales</taxon>
        <taxon>Lachnospiraceae</taxon>
        <taxon>Oliverpabstia</taxon>
    </lineage>
</organism>
<name>A0A7X2P4I6_9FIRM</name>
<keyword evidence="2" id="KW-0378">Hydrolase</keyword>
<comment type="caution">
    <text evidence="2">The sequence shown here is derived from an EMBL/GenBank/DDBJ whole genome shotgun (WGS) entry which is preliminary data.</text>
</comment>
<dbReference type="PANTHER" id="PTHR46438:SF2">
    <property type="entry name" value="ALPHA_BETA-HYDROLASES SUPERFAMILY PROTEIN"/>
    <property type="match status" value="1"/>
</dbReference>
<dbReference type="InterPro" id="IPR000073">
    <property type="entry name" value="AB_hydrolase_1"/>
</dbReference>
<proteinExistence type="predicted"/>
<evidence type="ECO:0000259" key="1">
    <source>
        <dbReference type="Pfam" id="PF12697"/>
    </source>
</evidence>
<dbReference type="EMBL" id="VUMS01000023">
    <property type="protein sequence ID" value="MST67352.1"/>
    <property type="molecule type" value="Genomic_DNA"/>
</dbReference>
<evidence type="ECO:0000313" key="2">
    <source>
        <dbReference type="EMBL" id="MST67352.1"/>
    </source>
</evidence>
<dbReference type="PANTHER" id="PTHR46438">
    <property type="entry name" value="ALPHA/BETA-HYDROLASES SUPERFAMILY PROTEIN"/>
    <property type="match status" value="1"/>
</dbReference>
<evidence type="ECO:0000313" key="3">
    <source>
        <dbReference type="Proteomes" id="UP000440513"/>
    </source>
</evidence>